<reference evidence="2 3" key="1">
    <citation type="submission" date="2015-06" db="EMBL/GenBank/DDBJ databases">
        <title>Talaromyces atroroseus IBT 11181 draft genome.</title>
        <authorList>
            <person name="Rasmussen K.B."/>
            <person name="Rasmussen S."/>
            <person name="Petersen B."/>
            <person name="Sicheritz-Ponten T."/>
            <person name="Mortensen U.H."/>
            <person name="Thrane U."/>
        </authorList>
    </citation>
    <scope>NUCLEOTIDE SEQUENCE [LARGE SCALE GENOMIC DNA]</scope>
    <source>
        <strain evidence="2 3">IBT 11181</strain>
    </source>
</reference>
<dbReference type="GeneID" id="31006729"/>
<dbReference type="SMART" id="SM01149">
    <property type="entry name" value="DUF1237"/>
    <property type="match status" value="1"/>
</dbReference>
<comment type="caution">
    <text evidence="2">The sequence shown here is derived from an EMBL/GenBank/DDBJ whole genome shotgun (WGS) entry which is preliminary data.</text>
</comment>
<evidence type="ECO:0000313" key="2">
    <source>
        <dbReference type="EMBL" id="OKL57691.1"/>
    </source>
</evidence>
<evidence type="ECO:0000256" key="1">
    <source>
        <dbReference type="SAM" id="SignalP"/>
    </source>
</evidence>
<dbReference type="PANTHER" id="PTHR31047:SF0">
    <property type="entry name" value="MEIOTICALLY UP-REGULATED GENE 157 PROTEIN"/>
    <property type="match status" value="1"/>
</dbReference>
<dbReference type="InterPro" id="IPR012341">
    <property type="entry name" value="6hp_glycosidase-like_sf"/>
</dbReference>
<dbReference type="PIRSF" id="PIRSF028846">
    <property type="entry name" value="UCP028846"/>
    <property type="match status" value="1"/>
</dbReference>
<dbReference type="GO" id="GO:0005975">
    <property type="term" value="P:carbohydrate metabolic process"/>
    <property type="evidence" value="ECO:0007669"/>
    <property type="project" value="InterPro"/>
</dbReference>
<keyword evidence="3" id="KW-1185">Reference proteome</keyword>
<dbReference type="GO" id="GO:0003824">
    <property type="term" value="F:catalytic activity"/>
    <property type="evidence" value="ECO:0007669"/>
    <property type="project" value="UniProtKB-ARBA"/>
</dbReference>
<feature type="chain" id="PRO_5012036350" evidence="1">
    <location>
        <begin position="25"/>
        <end position="544"/>
    </location>
</feature>
<accession>A0A225A9U9</accession>
<proteinExistence type="predicted"/>
<dbReference type="AlphaFoldDB" id="A0A225A9U9"/>
<dbReference type="RefSeq" id="XP_020117812.1">
    <property type="nucleotide sequence ID" value="XM_020262298.1"/>
</dbReference>
<dbReference type="InterPro" id="IPR008928">
    <property type="entry name" value="6-hairpin_glycosidase_sf"/>
</dbReference>
<dbReference type="SUPFAM" id="SSF48208">
    <property type="entry name" value="Six-hairpin glycosidases"/>
    <property type="match status" value="1"/>
</dbReference>
<feature type="signal peptide" evidence="1">
    <location>
        <begin position="1"/>
        <end position="24"/>
    </location>
</feature>
<sequence length="544" mass="59735">MVASASTSAIVAAVALMSLPGAGAAAIRDTSALARRACPDYTDYSQVPHAPYSDGPLHLPYQRPAVECRTYTSYSVEKVLSDVVSRIVDPDLAMLFTNALPNTLDTTISWHVNDTSSTSSKRSMDRRATNESWAGAQSFVITGDINAEWLRDSMNQLVNYQALAKTDEALYQLILGAINTQVEFVITSPFCEAFQPPPPSGLSPTNNTQDDTVTPSYDPSFVYECKWELDSLAAFLSLGNQFYNATGSTAFLTDRWYSALDTVLKVLDDEAQSTFTHDDQFVTNAYTFQRVTTLGTETLSLSGVGNPLNRNTGLIRSAFRPSDDATIYGYFIPANAMMSVQLGRTADTLAATGGNQTLITDLRTRSDNLRKAILDQGIFQHPTLGEVFAYEIDGYGGRNIMDDANIPSLLSLPYLGFLDVDDPIYQNTRKMLLNSNTNPYYLTGSAFHGIGGPHDGLTNSWPMSLLVQAYTSTDDTEIMDCINLVKNSSLLGLVHESINVNNITEYTRPWFSWANSVFSETILKVAAERPYLIFNDSTPYIVTP</sequence>
<protein>
    <submittedName>
        <fullName evidence="2">Meiotically up-regulated gene 157 protein</fullName>
    </submittedName>
</protein>
<dbReference type="OrthoDB" id="7771656at2759"/>
<dbReference type="STRING" id="1441469.A0A225A9U9"/>
<dbReference type="Proteomes" id="UP000214365">
    <property type="component" value="Unassembled WGS sequence"/>
</dbReference>
<keyword evidence="1" id="KW-0732">Signal</keyword>
<dbReference type="EMBL" id="LFMY01000011">
    <property type="protein sequence ID" value="OKL57691.1"/>
    <property type="molecule type" value="Genomic_DNA"/>
</dbReference>
<dbReference type="PANTHER" id="PTHR31047">
    <property type="entry name" value="MEIOTICALLY UP-REGULATED GENE 157 PROTEIN"/>
    <property type="match status" value="1"/>
</dbReference>
<gene>
    <name evidence="2" type="ORF">UA08_06973</name>
</gene>
<name>A0A225A9U9_TALAT</name>
<dbReference type="InterPro" id="IPR008313">
    <property type="entry name" value="GH125"/>
</dbReference>
<evidence type="ECO:0000313" key="3">
    <source>
        <dbReference type="Proteomes" id="UP000214365"/>
    </source>
</evidence>
<dbReference type="Pfam" id="PF06824">
    <property type="entry name" value="Glyco_hydro_125"/>
    <property type="match status" value="1"/>
</dbReference>
<organism evidence="2 3">
    <name type="scientific">Talaromyces atroroseus</name>
    <dbReference type="NCBI Taxonomy" id="1441469"/>
    <lineage>
        <taxon>Eukaryota</taxon>
        <taxon>Fungi</taxon>
        <taxon>Dikarya</taxon>
        <taxon>Ascomycota</taxon>
        <taxon>Pezizomycotina</taxon>
        <taxon>Eurotiomycetes</taxon>
        <taxon>Eurotiomycetidae</taxon>
        <taxon>Eurotiales</taxon>
        <taxon>Trichocomaceae</taxon>
        <taxon>Talaromyces</taxon>
        <taxon>Talaromyces sect. Trachyspermi</taxon>
    </lineage>
</organism>
<dbReference type="Gene3D" id="1.50.10.10">
    <property type="match status" value="1"/>
</dbReference>